<evidence type="ECO:0000256" key="7">
    <source>
        <dbReference type="ARBA" id="ARBA00023288"/>
    </source>
</evidence>
<dbReference type="GeneID" id="69534845"/>
<proteinExistence type="inferred from homology"/>
<dbReference type="GO" id="GO:0009847">
    <property type="term" value="P:spore germination"/>
    <property type="evidence" value="ECO:0007669"/>
    <property type="project" value="InterPro"/>
</dbReference>
<dbReference type="Gene3D" id="3.30.300.210">
    <property type="entry name" value="Nutrient germinant receptor protein C, domain 3"/>
    <property type="match status" value="1"/>
</dbReference>
<evidence type="ECO:0000313" key="11">
    <source>
        <dbReference type="Proteomes" id="UP000194499"/>
    </source>
</evidence>
<evidence type="ECO:0000313" key="10">
    <source>
        <dbReference type="EMBL" id="SMD87097.1"/>
    </source>
</evidence>
<evidence type="ECO:0000256" key="6">
    <source>
        <dbReference type="ARBA" id="ARBA00023139"/>
    </source>
</evidence>
<keyword evidence="7" id="KW-0449">Lipoprotein</keyword>
<dbReference type="Pfam" id="PF05504">
    <property type="entry name" value="Spore_GerAC"/>
    <property type="match status" value="1"/>
</dbReference>
<feature type="domain" description="Spore germination GerAC-like C-terminal" evidence="8">
    <location>
        <begin position="197"/>
        <end position="374"/>
    </location>
</feature>
<evidence type="ECO:0000256" key="1">
    <source>
        <dbReference type="ARBA" id="ARBA00004635"/>
    </source>
</evidence>
<accession>A0A1C4DDP0</accession>
<dbReference type="PANTHER" id="PTHR35789">
    <property type="entry name" value="SPORE GERMINATION PROTEIN B3"/>
    <property type="match status" value="1"/>
</dbReference>
<feature type="domain" description="Spore germination protein N-terminal" evidence="9">
    <location>
        <begin position="22"/>
        <end position="187"/>
    </location>
</feature>
<evidence type="ECO:0000259" key="8">
    <source>
        <dbReference type="Pfam" id="PF05504"/>
    </source>
</evidence>
<dbReference type="InterPro" id="IPR038501">
    <property type="entry name" value="Spore_GerAC_C_sf"/>
</dbReference>
<dbReference type="AlphaFoldDB" id="A0A1C4DDP0"/>
<comment type="similarity">
    <text evidence="2">Belongs to the GerABKC lipoprotein family.</text>
</comment>
<dbReference type="RefSeq" id="WP_000708190.1">
    <property type="nucleotide sequence ID" value="NZ_CP086329.1"/>
</dbReference>
<reference evidence="11" key="1">
    <citation type="submission" date="2017-04" db="EMBL/GenBank/DDBJ databases">
        <authorList>
            <person name="Criscuolo A."/>
        </authorList>
    </citation>
    <scope>NUCLEOTIDE SEQUENCE [LARGE SCALE GENOMIC DNA]</scope>
</reference>
<dbReference type="NCBIfam" id="TIGR02887">
    <property type="entry name" value="spore_ger_x_C"/>
    <property type="match status" value="1"/>
</dbReference>
<accession>A0A3P1BGU2</accession>
<dbReference type="EMBL" id="FWZB01000033">
    <property type="protein sequence ID" value="SMD87097.1"/>
    <property type="molecule type" value="Genomic_DNA"/>
</dbReference>
<sequence length="377" mass="42903">MKIWLILLLCFFLCTACMLPEKILERQGISTIIGFDLLDENTYKGTISLLQFDRKEEKTSVTLSAVGTTSKQIRQNLEQQTSHDLTSGQLRTILFDKYMTEMIGISSFLDTMQRDSSIGSLIFLAITNNAESTINNKNYEEYPEIGSYIYQLLDKHEKKEMLINSNLHDFISTLYEIGIDPTLPILSNENGVAPYLNGVALFRDDKMVGSISMKKTLYIKLFTDHNAFLGDITLNIPAEVLEEKGIKLVEKQKGDKFNITIHPIKYRGNVELSQEESVNLNASILVSTIELQPSVTLKNKESIKKMELIIEEELNKEFGDILEKFRKLNTDPIGIGRKIKSIRKYSNLNEKDLRGKYSTLNLKPNIKVEIKRTGAVD</sequence>
<gene>
    <name evidence="10" type="ORF">BACERE00191_01685</name>
</gene>
<evidence type="ECO:0000256" key="4">
    <source>
        <dbReference type="ARBA" id="ARBA00022729"/>
    </source>
</evidence>
<keyword evidence="4" id="KW-0732">Signal</keyword>
<protein>
    <recommendedName>
        <fullName evidence="12">Ger(X)C family spore germination protein</fullName>
    </recommendedName>
</protein>
<comment type="subcellular location">
    <subcellularLocation>
        <location evidence="1">Membrane</location>
        <topology evidence="1">Lipid-anchor</topology>
    </subcellularLocation>
</comment>
<dbReference type="Pfam" id="PF25198">
    <property type="entry name" value="Spore_GerAC_N"/>
    <property type="match status" value="1"/>
</dbReference>
<evidence type="ECO:0000256" key="3">
    <source>
        <dbReference type="ARBA" id="ARBA00022544"/>
    </source>
</evidence>
<evidence type="ECO:0000256" key="5">
    <source>
        <dbReference type="ARBA" id="ARBA00023136"/>
    </source>
</evidence>
<dbReference type="GO" id="GO:0016020">
    <property type="term" value="C:membrane"/>
    <property type="evidence" value="ECO:0007669"/>
    <property type="project" value="UniProtKB-SubCell"/>
</dbReference>
<evidence type="ECO:0008006" key="12">
    <source>
        <dbReference type="Google" id="ProtNLM"/>
    </source>
</evidence>
<keyword evidence="5" id="KW-0472">Membrane</keyword>
<evidence type="ECO:0000259" key="9">
    <source>
        <dbReference type="Pfam" id="PF25198"/>
    </source>
</evidence>
<dbReference type="Proteomes" id="UP000194499">
    <property type="component" value="Unassembled WGS sequence"/>
</dbReference>
<dbReference type="PANTHER" id="PTHR35789:SF1">
    <property type="entry name" value="SPORE GERMINATION PROTEIN B3"/>
    <property type="match status" value="1"/>
</dbReference>
<dbReference type="InterPro" id="IPR046953">
    <property type="entry name" value="Spore_GerAC-like_C"/>
</dbReference>
<organism evidence="10 11">
    <name type="scientific">Bacillus pacificus</name>
    <dbReference type="NCBI Taxonomy" id="2026187"/>
    <lineage>
        <taxon>Bacteria</taxon>
        <taxon>Bacillati</taxon>
        <taxon>Bacillota</taxon>
        <taxon>Bacilli</taxon>
        <taxon>Bacillales</taxon>
        <taxon>Bacillaceae</taxon>
        <taxon>Bacillus</taxon>
        <taxon>Bacillus cereus group</taxon>
    </lineage>
</organism>
<evidence type="ECO:0000256" key="2">
    <source>
        <dbReference type="ARBA" id="ARBA00007886"/>
    </source>
</evidence>
<dbReference type="InterPro" id="IPR008844">
    <property type="entry name" value="Spore_GerAC-like"/>
</dbReference>
<dbReference type="InterPro" id="IPR057336">
    <property type="entry name" value="GerAC_N"/>
</dbReference>
<name>A0A1C4DDP0_9BACI</name>
<keyword evidence="3" id="KW-0309">Germination</keyword>
<keyword evidence="6" id="KW-0564">Palmitate</keyword>